<dbReference type="InterPro" id="IPR024095">
    <property type="entry name" value="Vesicle_P115"/>
</dbReference>
<feature type="region of interest" description="Disordered" evidence="2">
    <location>
        <begin position="1"/>
        <end position="53"/>
    </location>
</feature>
<evidence type="ECO:0000313" key="3">
    <source>
        <dbReference type="EMBL" id="KIY99285.1"/>
    </source>
</evidence>
<gene>
    <name evidence="3" type="ORF">MNEG_8678</name>
</gene>
<dbReference type="KEGG" id="mng:MNEG_8678"/>
<feature type="compositionally biased region" description="Low complexity" evidence="2">
    <location>
        <begin position="868"/>
        <end position="883"/>
    </location>
</feature>
<dbReference type="PANTHER" id="PTHR10013:SF0">
    <property type="entry name" value="GENERAL VESICULAR TRANSPORT FACTOR P115"/>
    <property type="match status" value="1"/>
</dbReference>
<dbReference type="Proteomes" id="UP000054498">
    <property type="component" value="Unassembled WGS sequence"/>
</dbReference>
<organism evidence="3 4">
    <name type="scientific">Monoraphidium neglectum</name>
    <dbReference type="NCBI Taxonomy" id="145388"/>
    <lineage>
        <taxon>Eukaryota</taxon>
        <taxon>Viridiplantae</taxon>
        <taxon>Chlorophyta</taxon>
        <taxon>core chlorophytes</taxon>
        <taxon>Chlorophyceae</taxon>
        <taxon>CS clade</taxon>
        <taxon>Sphaeropleales</taxon>
        <taxon>Selenastraceae</taxon>
        <taxon>Monoraphidium</taxon>
    </lineage>
</organism>
<evidence type="ECO:0000256" key="2">
    <source>
        <dbReference type="SAM" id="MobiDB-lite"/>
    </source>
</evidence>
<evidence type="ECO:0000313" key="4">
    <source>
        <dbReference type="Proteomes" id="UP000054498"/>
    </source>
</evidence>
<name>A0A0D2MYP2_9CHLO</name>
<feature type="region of interest" description="Disordered" evidence="2">
    <location>
        <begin position="591"/>
        <end position="646"/>
    </location>
</feature>
<feature type="region of interest" description="Disordered" evidence="2">
    <location>
        <begin position="843"/>
        <end position="883"/>
    </location>
</feature>
<dbReference type="EMBL" id="KK101893">
    <property type="protein sequence ID" value="KIY99285.1"/>
    <property type="molecule type" value="Genomic_DNA"/>
</dbReference>
<feature type="coiled-coil region" evidence="1">
    <location>
        <begin position="790"/>
        <end position="824"/>
    </location>
</feature>
<dbReference type="GO" id="GO:0006888">
    <property type="term" value="P:endoplasmic reticulum to Golgi vesicle-mediated transport"/>
    <property type="evidence" value="ECO:0007669"/>
    <property type="project" value="TreeGrafter"/>
</dbReference>
<feature type="coiled-coil region" evidence="1">
    <location>
        <begin position="515"/>
        <end position="549"/>
    </location>
</feature>
<dbReference type="GO" id="GO:0012507">
    <property type="term" value="C:ER to Golgi transport vesicle membrane"/>
    <property type="evidence" value="ECO:0007669"/>
    <property type="project" value="TreeGrafter"/>
</dbReference>
<dbReference type="GO" id="GO:0061025">
    <property type="term" value="P:membrane fusion"/>
    <property type="evidence" value="ECO:0007669"/>
    <property type="project" value="TreeGrafter"/>
</dbReference>
<dbReference type="GO" id="GO:0048211">
    <property type="term" value="P:Golgi vesicle docking"/>
    <property type="evidence" value="ECO:0007669"/>
    <property type="project" value="TreeGrafter"/>
</dbReference>
<dbReference type="RefSeq" id="XP_013898305.1">
    <property type="nucleotide sequence ID" value="XM_014042851.1"/>
</dbReference>
<accession>A0A0D2MYP2</accession>
<feature type="compositionally biased region" description="Basic and acidic residues" evidence="2">
    <location>
        <begin position="30"/>
        <end position="47"/>
    </location>
</feature>
<sequence length="883" mass="90504">MAKKGKGAKGSGAGPAPTAPRPSAGVAAKAEAERQERARAKEREREQQQGQVAAKGAVGTVALQQQQQAPVAFKAPHGGCGNPSGANRCYLNAALQAFFACPPLVKLLLLAQAVVAAPAAVAGTAEAALGAVLRQLLAAYKTVSRGGTADTGPLILALKGMDAAIPNMTFDDFTPGRMGDPNSAFFALVFVLRHTLGEARVGAVLRIFGRGDAECDGCRRRAPCEGPSYRGVFVDLSEFGSLVEALRKCGVPVPFVCPLKGAGCECRVCWEDTPAAFAAAEAGECRHRSLPVVPIAMTSRVVILRLQGGPSDNTIGRQEQQHLLSNAIMPCEFNAVAALPGRHGGPMVYRLRAVILAKGAHFLAASATGQLSADAGDRAAAWVASDDERVLPCGDGSLSGMKQWAAAPGSGGPLLRPVQLLYEAVEGEAPPGAPTAPAAPRAPCCGPVRVSVAPAARAAVAAADVSSSSAAAAVDADMEEAVRRSAEEAEAAAAKDRESVLGASLAANVTLQHQLAAAAQENDRATAHAAALQQQLTAVQASADQARALHQQQLAEARAVARQAAAQAQASACSEQSLRFEVNSLQERVAQEQQQRQAEGVSTSASLLRAEQEASRNKQAAQASTKAAAKAETRAQRAEGRAASAEARASASQQQLAVAVKETAQAAAQVAALQQQLSSAEATSDEARALHQQQLVEAQAQAQASARSEQSLRCEVSSLQERVAQEQQQRQAEGAAARAALLRTEQETSQSKQEAQASADAAVKADKRAQSADGRAALAEARAAASDAAARGLEARLSEQRAAREASEERAAAAEAAAAAAALELASAAADRLHLEEALAARGASEAEAQREGCPVSGQGAGGRERGCGAARAHGAPGGRAAH</sequence>
<protein>
    <recommendedName>
        <fullName evidence="5">USP domain-containing protein</fullName>
    </recommendedName>
</protein>
<dbReference type="PANTHER" id="PTHR10013">
    <property type="entry name" value="GENERAL VESICULAR TRANSPORT FACTOR P115"/>
    <property type="match status" value="1"/>
</dbReference>
<feature type="compositionally biased region" description="Basic and acidic residues" evidence="2">
    <location>
        <begin position="629"/>
        <end position="640"/>
    </location>
</feature>
<evidence type="ECO:0008006" key="5">
    <source>
        <dbReference type="Google" id="ProtNLM"/>
    </source>
</evidence>
<reference evidence="3 4" key="1">
    <citation type="journal article" date="2013" name="BMC Genomics">
        <title>Reconstruction of the lipid metabolism for the microalga Monoraphidium neglectum from its genome sequence reveals characteristics suitable for biofuel production.</title>
        <authorList>
            <person name="Bogen C."/>
            <person name="Al-Dilaimi A."/>
            <person name="Albersmeier A."/>
            <person name="Wichmann J."/>
            <person name="Grundmann M."/>
            <person name="Rupp O."/>
            <person name="Lauersen K.J."/>
            <person name="Blifernez-Klassen O."/>
            <person name="Kalinowski J."/>
            <person name="Goesmann A."/>
            <person name="Mussgnug J.H."/>
            <person name="Kruse O."/>
        </authorList>
    </citation>
    <scope>NUCLEOTIDE SEQUENCE [LARGE SCALE GENOMIC DNA]</scope>
    <source>
        <strain evidence="3 4">SAG 48.87</strain>
    </source>
</reference>
<dbReference type="GO" id="GO:0006886">
    <property type="term" value="P:intracellular protein transport"/>
    <property type="evidence" value="ECO:0007669"/>
    <property type="project" value="TreeGrafter"/>
</dbReference>
<dbReference type="AlphaFoldDB" id="A0A0D2MYP2"/>
<dbReference type="GO" id="GO:0005795">
    <property type="term" value="C:Golgi stack"/>
    <property type="evidence" value="ECO:0007669"/>
    <property type="project" value="TreeGrafter"/>
</dbReference>
<keyword evidence="1" id="KW-0175">Coiled coil</keyword>
<evidence type="ECO:0000256" key="1">
    <source>
        <dbReference type="SAM" id="Coils"/>
    </source>
</evidence>
<dbReference type="GeneID" id="25741553"/>
<dbReference type="GO" id="GO:0005783">
    <property type="term" value="C:endoplasmic reticulum"/>
    <property type="evidence" value="ECO:0007669"/>
    <property type="project" value="TreeGrafter"/>
</dbReference>
<keyword evidence="4" id="KW-1185">Reference proteome</keyword>
<feature type="compositionally biased region" description="Low complexity" evidence="2">
    <location>
        <begin position="725"/>
        <end position="762"/>
    </location>
</feature>
<proteinExistence type="predicted"/>
<feature type="region of interest" description="Disordered" evidence="2">
    <location>
        <begin position="725"/>
        <end position="768"/>
    </location>
</feature>